<dbReference type="HOGENOM" id="CLU_3369312_0_0_1"/>
<accession>K3Z156</accession>
<keyword evidence="2" id="KW-1185">Reference proteome</keyword>
<reference evidence="2" key="1">
    <citation type="journal article" date="2012" name="Nat. Biotechnol.">
        <title>Reference genome sequence of the model plant Setaria.</title>
        <authorList>
            <person name="Bennetzen J.L."/>
            <person name="Schmutz J."/>
            <person name="Wang H."/>
            <person name="Percifield R."/>
            <person name="Hawkins J."/>
            <person name="Pontaroli A.C."/>
            <person name="Estep M."/>
            <person name="Feng L."/>
            <person name="Vaughn J.N."/>
            <person name="Grimwood J."/>
            <person name="Jenkins J."/>
            <person name="Barry K."/>
            <person name="Lindquist E."/>
            <person name="Hellsten U."/>
            <person name="Deshpande S."/>
            <person name="Wang X."/>
            <person name="Wu X."/>
            <person name="Mitros T."/>
            <person name="Triplett J."/>
            <person name="Yang X."/>
            <person name="Ye C.Y."/>
            <person name="Mauro-Herrera M."/>
            <person name="Wang L."/>
            <person name="Li P."/>
            <person name="Sharma M."/>
            <person name="Sharma R."/>
            <person name="Ronald P.C."/>
            <person name="Panaud O."/>
            <person name="Kellogg E.A."/>
            <person name="Brutnell T.P."/>
            <person name="Doust A.N."/>
            <person name="Tuskan G.A."/>
            <person name="Rokhsar D."/>
            <person name="Devos K.M."/>
        </authorList>
    </citation>
    <scope>NUCLEOTIDE SEQUENCE [LARGE SCALE GENOMIC DNA]</scope>
    <source>
        <strain evidence="2">cv. Yugu1</strain>
    </source>
</reference>
<dbReference type="EMBL" id="AGNK02000220">
    <property type="status" value="NOT_ANNOTATED_CDS"/>
    <property type="molecule type" value="Genomic_DNA"/>
</dbReference>
<evidence type="ECO:0000313" key="1">
    <source>
        <dbReference type="EnsemblPlants" id="KQL29359"/>
    </source>
</evidence>
<dbReference type="Gramene" id="KQL29359">
    <property type="protein sequence ID" value="KQL29359"/>
    <property type="gene ID" value="SETIT_020274mg"/>
</dbReference>
<protein>
    <submittedName>
        <fullName evidence="1">Uncharacterized protein</fullName>
    </submittedName>
</protein>
<proteinExistence type="predicted"/>
<dbReference type="AlphaFoldDB" id="K3Z156"/>
<evidence type="ECO:0000313" key="2">
    <source>
        <dbReference type="Proteomes" id="UP000004995"/>
    </source>
</evidence>
<reference evidence="1" key="2">
    <citation type="submission" date="2018-08" db="UniProtKB">
        <authorList>
            <consortium name="EnsemblPlants"/>
        </authorList>
    </citation>
    <scope>IDENTIFICATION</scope>
    <source>
        <strain evidence="1">Yugu1</strain>
    </source>
</reference>
<dbReference type="InParanoid" id="K3Z156"/>
<name>K3Z156_SETIT</name>
<dbReference type="Proteomes" id="UP000004995">
    <property type="component" value="Unassembled WGS sequence"/>
</dbReference>
<organism evidence="1 2">
    <name type="scientific">Setaria italica</name>
    <name type="common">Foxtail millet</name>
    <name type="synonym">Panicum italicum</name>
    <dbReference type="NCBI Taxonomy" id="4555"/>
    <lineage>
        <taxon>Eukaryota</taxon>
        <taxon>Viridiplantae</taxon>
        <taxon>Streptophyta</taxon>
        <taxon>Embryophyta</taxon>
        <taxon>Tracheophyta</taxon>
        <taxon>Spermatophyta</taxon>
        <taxon>Magnoliopsida</taxon>
        <taxon>Liliopsida</taxon>
        <taxon>Poales</taxon>
        <taxon>Poaceae</taxon>
        <taxon>PACMAD clade</taxon>
        <taxon>Panicoideae</taxon>
        <taxon>Panicodae</taxon>
        <taxon>Paniceae</taxon>
        <taxon>Cenchrinae</taxon>
        <taxon>Setaria</taxon>
    </lineage>
</organism>
<dbReference type="EnsemblPlants" id="KQL29359">
    <property type="protein sequence ID" value="KQL29359"/>
    <property type="gene ID" value="SETIT_020274mg"/>
</dbReference>
<sequence>MTMENYSATLMEIKPQKNVTKNLVGGRKTATMIFY</sequence>